<keyword evidence="4" id="KW-1185">Reference proteome</keyword>
<dbReference type="GO" id="GO:0005789">
    <property type="term" value="C:endoplasmic reticulum membrane"/>
    <property type="evidence" value="ECO:0007669"/>
    <property type="project" value="TreeGrafter"/>
</dbReference>
<dbReference type="Proteomes" id="UP000887574">
    <property type="component" value="Unplaced"/>
</dbReference>
<keyword evidence="2" id="KW-0472">Membrane</keyword>
<feature type="domain" description="CWH43-like N-terminal" evidence="3">
    <location>
        <begin position="245"/>
        <end position="389"/>
    </location>
</feature>
<evidence type="ECO:0000313" key="4">
    <source>
        <dbReference type="Proteomes" id="UP000887574"/>
    </source>
</evidence>
<accession>A0A915DMF5</accession>
<feature type="transmembrane region" description="Helical" evidence="2">
    <location>
        <begin position="269"/>
        <end position="288"/>
    </location>
</feature>
<feature type="transmembrane region" description="Helical" evidence="2">
    <location>
        <begin position="294"/>
        <end position="313"/>
    </location>
</feature>
<evidence type="ECO:0000313" key="5">
    <source>
        <dbReference type="WBParaSite" id="jg21118"/>
    </source>
</evidence>
<proteinExistence type="predicted"/>
<dbReference type="AlphaFoldDB" id="A0A915DMF5"/>
<dbReference type="PANTHER" id="PTHR12892:SF9">
    <property type="entry name" value="POST-GPI ATTACHMENT TO PROTEINS FACTOR 2-LIKE"/>
    <property type="match status" value="1"/>
</dbReference>
<reference evidence="5" key="1">
    <citation type="submission" date="2022-11" db="UniProtKB">
        <authorList>
            <consortium name="WormBaseParasite"/>
        </authorList>
    </citation>
    <scope>IDENTIFICATION</scope>
</reference>
<dbReference type="WBParaSite" id="jg21118">
    <property type="protein sequence ID" value="jg21118"/>
    <property type="gene ID" value="jg21118"/>
</dbReference>
<sequence>MRLCACGNPMRNRRKSNGKQSFRGDRKRCKKEVGFLHDTIFEGADLSMKEHRDLRMSSFGHSSTSQTIPPKDQHARSRANSAKNSRRRVQSAVNIQHPNVRVKPSSNGRSHSLVSGKSGKSVYAIAPRMGNAWPVEPPMYHSSPSSPTIVTKNVGSGDEPKPSVFERFAPIHPRRQWPEYEVKELMRINPLHLFFIGFLPPFFGAVASIGEVAIPVQDNQLAYGADILAVHFSIPHSLRVVELGVGFVRYGRLRSVDCRFPRLYTLSRYLYAVFGTFELIFMVALSVVGEREFIAYHVFFFYAFGCFAVGFFITNAVCHASSLYYLNPYGRISYYVKVVVTILYFISVPILFGAFVLYWKKCITIMYDVFAITEYVDVFLSMAYHCCAFSILDTKWSSASAMLKE</sequence>
<protein>
    <recommendedName>
        <fullName evidence="3">CWH43-like N-terminal domain-containing protein</fullName>
    </recommendedName>
</protein>
<dbReference type="InterPro" id="IPR039545">
    <property type="entry name" value="PGAP2"/>
</dbReference>
<dbReference type="GO" id="GO:0006506">
    <property type="term" value="P:GPI anchor biosynthetic process"/>
    <property type="evidence" value="ECO:0007669"/>
    <property type="project" value="TreeGrafter"/>
</dbReference>
<feature type="transmembrane region" description="Helical" evidence="2">
    <location>
        <begin position="334"/>
        <end position="359"/>
    </location>
</feature>
<evidence type="ECO:0000259" key="3">
    <source>
        <dbReference type="Pfam" id="PF10277"/>
    </source>
</evidence>
<feature type="compositionally biased region" description="Polar residues" evidence="1">
    <location>
        <begin position="59"/>
        <end position="68"/>
    </location>
</feature>
<dbReference type="GO" id="GO:0000139">
    <property type="term" value="C:Golgi membrane"/>
    <property type="evidence" value="ECO:0007669"/>
    <property type="project" value="InterPro"/>
</dbReference>
<evidence type="ECO:0000256" key="2">
    <source>
        <dbReference type="SAM" id="Phobius"/>
    </source>
</evidence>
<dbReference type="PANTHER" id="PTHR12892">
    <property type="entry name" value="FGF RECEPTOR ACTIVATING PROTEIN 1"/>
    <property type="match status" value="1"/>
</dbReference>
<evidence type="ECO:0000256" key="1">
    <source>
        <dbReference type="SAM" id="MobiDB-lite"/>
    </source>
</evidence>
<keyword evidence="2" id="KW-0812">Transmembrane</keyword>
<feature type="region of interest" description="Disordered" evidence="1">
    <location>
        <begin position="1"/>
        <end position="26"/>
    </location>
</feature>
<keyword evidence="2" id="KW-1133">Transmembrane helix</keyword>
<feature type="region of interest" description="Disordered" evidence="1">
    <location>
        <begin position="57"/>
        <end position="95"/>
    </location>
</feature>
<dbReference type="Pfam" id="PF10277">
    <property type="entry name" value="Frag1"/>
    <property type="match status" value="1"/>
</dbReference>
<name>A0A915DMF5_9BILA</name>
<feature type="transmembrane region" description="Helical" evidence="2">
    <location>
        <begin position="193"/>
        <end position="216"/>
    </location>
</feature>
<organism evidence="4 5">
    <name type="scientific">Ditylenchus dipsaci</name>
    <dbReference type="NCBI Taxonomy" id="166011"/>
    <lineage>
        <taxon>Eukaryota</taxon>
        <taxon>Metazoa</taxon>
        <taxon>Ecdysozoa</taxon>
        <taxon>Nematoda</taxon>
        <taxon>Chromadorea</taxon>
        <taxon>Rhabditida</taxon>
        <taxon>Tylenchina</taxon>
        <taxon>Tylenchomorpha</taxon>
        <taxon>Sphaerularioidea</taxon>
        <taxon>Anguinidae</taxon>
        <taxon>Anguininae</taxon>
        <taxon>Ditylenchus</taxon>
    </lineage>
</organism>
<dbReference type="InterPro" id="IPR019402">
    <property type="entry name" value="CWH43_N"/>
</dbReference>